<proteinExistence type="predicted"/>
<organism evidence="1">
    <name type="scientific">marine sediment metagenome</name>
    <dbReference type="NCBI Taxonomy" id="412755"/>
    <lineage>
        <taxon>unclassified sequences</taxon>
        <taxon>metagenomes</taxon>
        <taxon>ecological metagenomes</taxon>
    </lineage>
</organism>
<name>X0VRH0_9ZZZZ</name>
<evidence type="ECO:0000313" key="1">
    <source>
        <dbReference type="EMBL" id="GAG03151.1"/>
    </source>
</evidence>
<comment type="caution">
    <text evidence="1">The sequence shown here is derived from an EMBL/GenBank/DDBJ whole genome shotgun (WGS) entry which is preliminary data.</text>
</comment>
<feature type="non-terminal residue" evidence="1">
    <location>
        <position position="1"/>
    </location>
</feature>
<accession>X0VRH0</accession>
<protein>
    <submittedName>
        <fullName evidence="1">Uncharacterized protein</fullName>
    </submittedName>
</protein>
<dbReference type="AlphaFoldDB" id="X0VRH0"/>
<sequence length="40" mass="4359">ALIKGNLERVITVDGEFHQIVLSYGPDYFGQVLEALKAPG</sequence>
<dbReference type="EMBL" id="BARS01021397">
    <property type="protein sequence ID" value="GAG03151.1"/>
    <property type="molecule type" value="Genomic_DNA"/>
</dbReference>
<gene>
    <name evidence="1" type="ORF">S01H1_34373</name>
</gene>
<reference evidence="1" key="1">
    <citation type="journal article" date="2014" name="Front. Microbiol.">
        <title>High frequency of phylogenetically diverse reductive dehalogenase-homologous genes in deep subseafloor sedimentary metagenomes.</title>
        <authorList>
            <person name="Kawai M."/>
            <person name="Futagami T."/>
            <person name="Toyoda A."/>
            <person name="Takaki Y."/>
            <person name="Nishi S."/>
            <person name="Hori S."/>
            <person name="Arai W."/>
            <person name="Tsubouchi T."/>
            <person name="Morono Y."/>
            <person name="Uchiyama I."/>
            <person name="Ito T."/>
            <person name="Fujiyama A."/>
            <person name="Inagaki F."/>
            <person name="Takami H."/>
        </authorList>
    </citation>
    <scope>NUCLEOTIDE SEQUENCE</scope>
    <source>
        <strain evidence="1">Expedition CK06-06</strain>
    </source>
</reference>